<proteinExistence type="inferred from homology"/>
<name>A0A1M7CKW8_9RHOB</name>
<dbReference type="Proteomes" id="UP000183974">
    <property type="component" value="Unassembled WGS sequence"/>
</dbReference>
<dbReference type="GO" id="GO:0005829">
    <property type="term" value="C:cytosol"/>
    <property type="evidence" value="ECO:0007669"/>
    <property type="project" value="TreeGrafter"/>
</dbReference>
<keyword evidence="3 6" id="KW-0418">Kinase</keyword>
<feature type="domain" description="HipA N-terminal subdomain 1" evidence="5">
    <location>
        <begin position="16"/>
        <end position="119"/>
    </location>
</feature>
<protein>
    <submittedName>
        <fullName evidence="6">Serine/threonine-protein kinase HipA</fullName>
    </submittedName>
</protein>
<evidence type="ECO:0000313" key="7">
    <source>
        <dbReference type="Proteomes" id="UP000183974"/>
    </source>
</evidence>
<dbReference type="PANTHER" id="PTHR37419:SF8">
    <property type="entry name" value="TOXIN YJJJ"/>
    <property type="match status" value="1"/>
</dbReference>
<evidence type="ECO:0000256" key="2">
    <source>
        <dbReference type="ARBA" id="ARBA00022679"/>
    </source>
</evidence>
<reference evidence="6 7" key="1">
    <citation type="submission" date="2016-11" db="EMBL/GenBank/DDBJ databases">
        <authorList>
            <person name="Jaros S."/>
            <person name="Januszkiewicz K."/>
            <person name="Wedrychowicz H."/>
        </authorList>
    </citation>
    <scope>NUCLEOTIDE SEQUENCE [LARGE SCALE GENOMIC DNA]</scope>
    <source>
        <strain evidence="6 7">DSM 29589</strain>
    </source>
</reference>
<sequence>MIDRLYVTIDFGAGANERPVGQMGWDGRARHAVLEWDRTFAAAPLPISPVHIKSQAGLLRPTSRAFGDLPAVFGDSLPDGWGKLLVDRELQARGVRLDEITDMDRLAMVGTAGMGALAYRPAQDPNPEGDFDLDWFERLVPEVDGGATAGELERLRAVAGGSQGARPKFVAQLAADGARLRDHRAALEKGWRHVLVKRRALQDPVGTVEVEAAYAMMARAAGIEMSWTGVLHATSGEPFFATERFDRPDGGRLHMQTVAALFAVDFREAYLDYKELLRLTRFMTRDARAAEQIYRRMVFNARTHNRDDHLKNHAFLMDAAGSWRLAPAYDVTYSSGPGGEHTLTIADEGRRPGRESFAAVARESGISARRAAEIVDEVDGAAADWLEYADATGVPPQLRREISEQMERAAGW</sequence>
<keyword evidence="7" id="KW-1185">Reference proteome</keyword>
<dbReference type="AlphaFoldDB" id="A0A1M7CKW8"/>
<organism evidence="6 7">
    <name type="scientific">Roseovarius pacificus</name>
    <dbReference type="NCBI Taxonomy" id="337701"/>
    <lineage>
        <taxon>Bacteria</taxon>
        <taxon>Pseudomonadati</taxon>
        <taxon>Pseudomonadota</taxon>
        <taxon>Alphaproteobacteria</taxon>
        <taxon>Rhodobacterales</taxon>
        <taxon>Roseobacteraceae</taxon>
        <taxon>Roseovarius</taxon>
    </lineage>
</organism>
<dbReference type="Pfam" id="PF07804">
    <property type="entry name" value="HipA_C"/>
    <property type="match status" value="1"/>
</dbReference>
<feature type="domain" description="HipA-like C-terminal" evidence="4">
    <location>
        <begin position="163"/>
        <end position="385"/>
    </location>
</feature>
<dbReference type="PANTHER" id="PTHR37419">
    <property type="entry name" value="SERINE/THREONINE-PROTEIN KINASE TOXIN HIPA"/>
    <property type="match status" value="1"/>
</dbReference>
<accession>A0A1M7CKW8</accession>
<evidence type="ECO:0000259" key="5">
    <source>
        <dbReference type="Pfam" id="PF13657"/>
    </source>
</evidence>
<dbReference type="InterPro" id="IPR012893">
    <property type="entry name" value="HipA-like_C"/>
</dbReference>
<keyword evidence="2" id="KW-0808">Transferase</keyword>
<dbReference type="Gene3D" id="1.10.1070.20">
    <property type="match status" value="1"/>
</dbReference>
<dbReference type="Pfam" id="PF13657">
    <property type="entry name" value="Couple_hipA"/>
    <property type="match status" value="1"/>
</dbReference>
<dbReference type="STRING" id="337701.SAMN05444398_104283"/>
<evidence type="ECO:0000256" key="3">
    <source>
        <dbReference type="ARBA" id="ARBA00022777"/>
    </source>
</evidence>
<dbReference type="InterPro" id="IPR017508">
    <property type="entry name" value="HipA_N1"/>
</dbReference>
<dbReference type="RefSeq" id="WP_073034647.1">
    <property type="nucleotide sequence ID" value="NZ_BMLR01000004.1"/>
</dbReference>
<evidence type="ECO:0000259" key="4">
    <source>
        <dbReference type="Pfam" id="PF07804"/>
    </source>
</evidence>
<dbReference type="EMBL" id="FRBR01000004">
    <property type="protein sequence ID" value="SHL67918.1"/>
    <property type="molecule type" value="Genomic_DNA"/>
</dbReference>
<dbReference type="OrthoDB" id="9805913at2"/>
<dbReference type="InterPro" id="IPR052028">
    <property type="entry name" value="HipA_Ser/Thr_kinase"/>
</dbReference>
<evidence type="ECO:0000313" key="6">
    <source>
        <dbReference type="EMBL" id="SHL67918.1"/>
    </source>
</evidence>
<comment type="similarity">
    <text evidence="1">Belongs to the HipA Ser/Thr kinase family.</text>
</comment>
<evidence type="ECO:0000256" key="1">
    <source>
        <dbReference type="ARBA" id="ARBA00010164"/>
    </source>
</evidence>
<dbReference type="GO" id="GO:0004674">
    <property type="term" value="F:protein serine/threonine kinase activity"/>
    <property type="evidence" value="ECO:0007669"/>
    <property type="project" value="TreeGrafter"/>
</dbReference>
<gene>
    <name evidence="6" type="ORF">SAMN05444398_104283</name>
</gene>